<proteinExistence type="predicted"/>
<dbReference type="GeneID" id="42041705"/>
<dbReference type="HOGENOM" id="CLU_2250294_0_0_1"/>
<gene>
    <name evidence="1" type="ORF">FOIG_16530</name>
</gene>
<name>X0IMX1_FUSO5</name>
<dbReference type="RefSeq" id="XP_031052302.1">
    <property type="nucleotide sequence ID" value="XM_031217991.1"/>
</dbReference>
<protein>
    <submittedName>
        <fullName evidence="1">Uncharacterized protein</fullName>
    </submittedName>
</protein>
<dbReference type="EMBL" id="JH658338">
    <property type="protein sequence ID" value="EXL90212.1"/>
    <property type="molecule type" value="Genomic_DNA"/>
</dbReference>
<dbReference type="AlphaFoldDB" id="X0IMX1"/>
<accession>X0IMX1</accession>
<dbReference type="VEuPathDB" id="FungiDB:FOIG_16530"/>
<sequence length="104" mass="11399">MPNILIAWIKGTTPDKPVATNINVRKRRYSGPWNLGCNMTNMARDGCQHEDGKRSEIGASDPGVSAGKVLLAEQGENGRNEVGIDVDRLIVDIQQTVQRSLKRA</sequence>
<organism evidence="1">
    <name type="scientific">Fusarium odoratissimum (strain NRRL 54006)</name>
    <dbReference type="NCBI Taxonomy" id="1089451"/>
    <lineage>
        <taxon>Eukaryota</taxon>
        <taxon>Fungi</taxon>
        <taxon>Dikarya</taxon>
        <taxon>Ascomycota</taxon>
        <taxon>Pezizomycotina</taxon>
        <taxon>Sordariomycetes</taxon>
        <taxon>Hypocreomycetidae</taxon>
        <taxon>Hypocreales</taxon>
        <taxon>Nectriaceae</taxon>
        <taxon>Fusarium</taxon>
        <taxon>Fusarium oxysporum species complex</taxon>
        <taxon>Fusarium oxysporum f. sp. cubense (strain race 4)</taxon>
    </lineage>
</organism>
<reference evidence="1" key="1">
    <citation type="submission" date="2011-11" db="EMBL/GenBank/DDBJ databases">
        <title>The Genome Sequence of Fusarium oxysporum II5.</title>
        <authorList>
            <consortium name="The Broad Institute Genome Sequencing Platform"/>
            <person name="Ma L.-J."/>
            <person name="Gale L.R."/>
            <person name="Schwartz D.C."/>
            <person name="Zhou S."/>
            <person name="Corby-Kistler H."/>
            <person name="Young S.K."/>
            <person name="Zeng Q."/>
            <person name="Gargeya S."/>
            <person name="Fitzgerald M."/>
            <person name="Haas B."/>
            <person name="Abouelleil A."/>
            <person name="Alvarado L."/>
            <person name="Arachchi H.M."/>
            <person name="Berlin A."/>
            <person name="Brown A."/>
            <person name="Chapman S.B."/>
            <person name="Chen Z."/>
            <person name="Dunbar C."/>
            <person name="Freedman E."/>
            <person name="Gearin G."/>
            <person name="Goldberg J."/>
            <person name="Griggs A."/>
            <person name="Gujja S."/>
            <person name="Heiman D."/>
            <person name="Howarth C."/>
            <person name="Larson L."/>
            <person name="Lui A."/>
            <person name="MacDonald P.J.P."/>
            <person name="Montmayeur A."/>
            <person name="Murphy C."/>
            <person name="Neiman D."/>
            <person name="Pearson M."/>
            <person name="Priest M."/>
            <person name="Roberts A."/>
            <person name="Saif S."/>
            <person name="Shea T."/>
            <person name="Shenoy N."/>
            <person name="Sisk P."/>
            <person name="Stolte C."/>
            <person name="Sykes S."/>
            <person name="Wortman J."/>
            <person name="Nusbaum C."/>
            <person name="Birren B."/>
        </authorList>
    </citation>
    <scope>NUCLEOTIDE SEQUENCE [LARGE SCALE GENOMIC DNA]</scope>
    <source>
        <strain evidence="1">54006</strain>
    </source>
</reference>
<reference evidence="1" key="2">
    <citation type="submission" date="2012-05" db="EMBL/GenBank/DDBJ databases">
        <title>The Genome Annotation of Fusarium oxysporum II5.</title>
        <authorList>
            <consortium name="The Broad Institute Genomics Platform"/>
            <person name="Ma L.-J."/>
            <person name="Corby-Kistler H."/>
            <person name="Broz K."/>
            <person name="Gale L.R."/>
            <person name="Jonkers W."/>
            <person name="O'Donnell K."/>
            <person name="Ploetz R."/>
            <person name="Steinberg C."/>
            <person name="Schwartz D.C."/>
            <person name="VanEtten H."/>
            <person name="Zhou S."/>
            <person name="Young S.K."/>
            <person name="Zeng Q."/>
            <person name="Gargeya S."/>
            <person name="Fitzgerald M."/>
            <person name="Abouelleil A."/>
            <person name="Alvarado L."/>
            <person name="Chapman S.B."/>
            <person name="Gainer-Dewar J."/>
            <person name="Goldberg J."/>
            <person name="Griggs A."/>
            <person name="Gujja S."/>
            <person name="Hansen M."/>
            <person name="Howarth C."/>
            <person name="Imamovic A."/>
            <person name="Ireland A."/>
            <person name="Larimer J."/>
            <person name="McCowan C."/>
            <person name="Murphy C."/>
            <person name="Pearson M."/>
            <person name="Poon T.W."/>
            <person name="Priest M."/>
            <person name="Roberts A."/>
            <person name="Saif S."/>
            <person name="Shea T."/>
            <person name="Sykes S."/>
            <person name="Wortman J."/>
            <person name="Nusbaum C."/>
            <person name="Birren B."/>
        </authorList>
    </citation>
    <scope>NUCLEOTIDE SEQUENCE</scope>
    <source>
        <strain evidence="1">54006</strain>
    </source>
</reference>
<dbReference type="Proteomes" id="UP000030685">
    <property type="component" value="Unassembled WGS sequence"/>
</dbReference>
<evidence type="ECO:0000313" key="1">
    <source>
        <dbReference type="EMBL" id="EXL90212.1"/>
    </source>
</evidence>